<accession>A0A7F5R1U6</accession>
<protein>
    <submittedName>
        <fullName evidence="9 10">U3 small nucleolar RNA-associated protein 6 homolog</fullName>
    </submittedName>
</protein>
<keyword evidence="5" id="KW-0539">Nucleus</keyword>
<evidence type="ECO:0000256" key="2">
    <source>
        <dbReference type="ARBA" id="ARBA00010734"/>
    </source>
</evidence>
<dbReference type="RefSeq" id="XP_025828849.1">
    <property type="nucleotide sequence ID" value="XM_025973064.1"/>
</dbReference>
<reference evidence="9 10" key="1">
    <citation type="submission" date="2025-04" db="UniProtKB">
        <authorList>
            <consortium name="RefSeq"/>
        </authorList>
    </citation>
    <scope>IDENTIFICATION</scope>
    <source>
        <tissue evidence="9 10">Entire body</tissue>
    </source>
</reference>
<dbReference type="InterPro" id="IPR003107">
    <property type="entry name" value="HAT"/>
</dbReference>
<evidence type="ECO:0000256" key="1">
    <source>
        <dbReference type="ARBA" id="ARBA00004604"/>
    </source>
</evidence>
<feature type="domain" description="U3 small nucleolar RNA-associated protein 6 N-terminal" evidence="6">
    <location>
        <begin position="9"/>
        <end position="91"/>
    </location>
</feature>
<evidence type="ECO:0000313" key="15">
    <source>
        <dbReference type="RefSeq" id="XP_025828847.1"/>
    </source>
</evidence>
<feature type="domain" description="U3 small nucleolar RNA-associated protein 6 homolog C-terminal" evidence="7">
    <location>
        <begin position="310"/>
        <end position="554"/>
    </location>
</feature>
<evidence type="ECO:0000313" key="9">
    <source>
        <dbReference type="RefSeq" id="XP_025828841.1"/>
    </source>
</evidence>
<keyword evidence="4" id="KW-0677">Repeat</keyword>
<dbReference type="GO" id="GO:0034388">
    <property type="term" value="C:Pwp2p-containing subcomplex of 90S preribosome"/>
    <property type="evidence" value="ECO:0007669"/>
    <property type="project" value="TreeGrafter"/>
</dbReference>
<dbReference type="Gene3D" id="1.25.40.10">
    <property type="entry name" value="Tetratricopeptide repeat domain"/>
    <property type="match status" value="3"/>
</dbReference>
<name>A0A7F5R1U6_AGRPL</name>
<dbReference type="Pfam" id="PF24892">
    <property type="entry name" value="UTP6_C"/>
    <property type="match status" value="1"/>
</dbReference>
<evidence type="ECO:0000256" key="4">
    <source>
        <dbReference type="ARBA" id="ARBA00022737"/>
    </source>
</evidence>
<dbReference type="RefSeq" id="XP_025828845.1">
    <property type="nucleotide sequence ID" value="XM_025973060.1"/>
</dbReference>
<evidence type="ECO:0000313" key="14">
    <source>
        <dbReference type="RefSeq" id="XP_025828846.1"/>
    </source>
</evidence>
<dbReference type="GO" id="GO:0032040">
    <property type="term" value="C:small-subunit processome"/>
    <property type="evidence" value="ECO:0007669"/>
    <property type="project" value="TreeGrafter"/>
</dbReference>
<gene>
    <name evidence="9 10 11 12 13 14 15 16 17" type="primary">LOC108736881</name>
</gene>
<organism evidence="8 16">
    <name type="scientific">Agrilus planipennis</name>
    <name type="common">Emerald ash borer</name>
    <name type="synonym">Agrilus marcopoli</name>
    <dbReference type="NCBI Taxonomy" id="224129"/>
    <lineage>
        <taxon>Eukaryota</taxon>
        <taxon>Metazoa</taxon>
        <taxon>Ecdysozoa</taxon>
        <taxon>Arthropoda</taxon>
        <taxon>Hexapoda</taxon>
        <taxon>Insecta</taxon>
        <taxon>Pterygota</taxon>
        <taxon>Neoptera</taxon>
        <taxon>Endopterygota</taxon>
        <taxon>Coleoptera</taxon>
        <taxon>Polyphaga</taxon>
        <taxon>Elateriformia</taxon>
        <taxon>Buprestoidea</taxon>
        <taxon>Buprestidae</taxon>
        <taxon>Agrilinae</taxon>
        <taxon>Agrilus</taxon>
    </lineage>
</organism>
<dbReference type="RefSeq" id="XP_025828848.1">
    <property type="nucleotide sequence ID" value="XM_025973063.1"/>
</dbReference>
<dbReference type="PANTHER" id="PTHR23271:SF1">
    <property type="entry name" value="U3 SMALL NUCLEOLAR RNA-ASSOCIATED PROTEIN 6 HOMOLOG"/>
    <property type="match status" value="1"/>
</dbReference>
<dbReference type="RefSeq" id="XP_025828847.1">
    <property type="nucleotide sequence ID" value="XM_025973062.1"/>
</dbReference>
<evidence type="ECO:0000313" key="17">
    <source>
        <dbReference type="RefSeq" id="XP_025828849.1"/>
    </source>
</evidence>
<evidence type="ECO:0000313" key="16">
    <source>
        <dbReference type="RefSeq" id="XP_025828848.1"/>
    </source>
</evidence>
<proteinExistence type="inferred from homology"/>
<dbReference type="InterPro" id="IPR013949">
    <property type="entry name" value="Utp6"/>
</dbReference>
<dbReference type="AlphaFoldDB" id="A0A7F5R1U6"/>
<evidence type="ECO:0000313" key="8">
    <source>
        <dbReference type="Proteomes" id="UP000192223"/>
    </source>
</evidence>
<dbReference type="InterPro" id="IPR055347">
    <property type="entry name" value="UTP6_N"/>
</dbReference>
<dbReference type="RefSeq" id="XP_025828843.1">
    <property type="nucleotide sequence ID" value="XM_025973058.1"/>
</dbReference>
<dbReference type="RefSeq" id="XP_025828844.1">
    <property type="nucleotide sequence ID" value="XM_025973059.1"/>
</dbReference>
<dbReference type="InterPro" id="IPR056907">
    <property type="entry name" value="UTP6_C"/>
</dbReference>
<dbReference type="RefSeq" id="XP_025828846.1">
    <property type="nucleotide sequence ID" value="XM_025973061.1"/>
</dbReference>
<dbReference type="KEGG" id="apln:108736881"/>
<dbReference type="GO" id="GO:0030515">
    <property type="term" value="F:snoRNA binding"/>
    <property type="evidence" value="ECO:0007669"/>
    <property type="project" value="InterPro"/>
</dbReference>
<dbReference type="SMART" id="SM00386">
    <property type="entry name" value="HAT"/>
    <property type="match status" value="6"/>
</dbReference>
<comment type="similarity">
    <text evidence="2">Belongs to the UTP6 family.</text>
</comment>
<dbReference type="Proteomes" id="UP000192223">
    <property type="component" value="Unplaced"/>
</dbReference>
<evidence type="ECO:0000313" key="11">
    <source>
        <dbReference type="RefSeq" id="XP_025828843.1"/>
    </source>
</evidence>
<evidence type="ECO:0000259" key="6">
    <source>
        <dbReference type="Pfam" id="PF08640"/>
    </source>
</evidence>
<dbReference type="GeneID" id="108736881"/>
<dbReference type="Pfam" id="PF08640">
    <property type="entry name" value="U3_assoc_6"/>
    <property type="match status" value="1"/>
</dbReference>
<evidence type="ECO:0000313" key="12">
    <source>
        <dbReference type="RefSeq" id="XP_025828844.1"/>
    </source>
</evidence>
<dbReference type="PANTHER" id="PTHR23271">
    <property type="entry name" value="HEPATOCELLULAR CARCINOMA-ASSOCIATED ANTIGEN 66"/>
    <property type="match status" value="1"/>
</dbReference>
<dbReference type="InterPro" id="IPR011990">
    <property type="entry name" value="TPR-like_helical_dom_sf"/>
</dbReference>
<evidence type="ECO:0000259" key="7">
    <source>
        <dbReference type="Pfam" id="PF24892"/>
    </source>
</evidence>
<dbReference type="OrthoDB" id="28112at2759"/>
<dbReference type="RefSeq" id="XP_025828841.1">
    <property type="nucleotide sequence ID" value="XM_025973056.1"/>
</dbReference>
<dbReference type="GO" id="GO:0000462">
    <property type="term" value="P:maturation of SSU-rRNA from tricistronic rRNA transcript (SSU-rRNA, 5.8S rRNA, LSU-rRNA)"/>
    <property type="evidence" value="ECO:0007669"/>
    <property type="project" value="InterPro"/>
</dbReference>
<keyword evidence="8" id="KW-1185">Reference proteome</keyword>
<evidence type="ECO:0000313" key="13">
    <source>
        <dbReference type="RefSeq" id="XP_025828845.1"/>
    </source>
</evidence>
<sequence length="606" mass="72851">MAEIAQKNMETMTVELESMFCTKLYTHEEIRRITKKRTDFEYKIHGLNKTLQDFREYIVYEQTLLKDIRLRRDKFRVGEKKDAIEHRIIKRIRELYEMAIQYYPNDFLLFIQFFKFCKRVNYVNTTNNIVTKMIQKHPNEEKVWYVAANWYAYDCNDLDTAREIILKGLSIHKDFKLLYKEGIQMELIFAVGKQEQKSDSMKHESSEETEEELQKKRKLGLDKIKVYLKHAIEHVDNCEFYIEILEMFDKYKFTEEVQQLIIKHLLNKYWSNELVWHKLAVRETKGLHYQTNPTFEYNGQSTKGRLKAAINKYEEGVEKVPSDKKEKMWSFYLDFLLELQHDILGVAHEFKLNMLRKVFEQASNEEFMSENYYIRWLEYATNDEEGLKIAEKGTTAIPRSVFLWKARLQYLIMTENDEEILNTFKKGIEKLKEKALPLWNALIRYHLLKFKNDEIEIVYKKGIREPPEVSESLKCQYLEWLATTKDFRAVREAYYSMANEKPYSKKLHITMSKLEMMELGINVKTLEKVYQLAVEQFGHEDVDVWINYCQFCQDFLKTDLKQHFQRIYEDAIRKLHVSLQDEFINRFNSYTDINCSCLSLPFPSSY</sequence>
<evidence type="ECO:0000313" key="10">
    <source>
        <dbReference type="RefSeq" id="XP_025828842.1"/>
    </source>
</evidence>
<dbReference type="SUPFAM" id="SSF48452">
    <property type="entry name" value="TPR-like"/>
    <property type="match status" value="2"/>
</dbReference>
<keyword evidence="3" id="KW-0698">rRNA processing</keyword>
<dbReference type="RefSeq" id="XP_025828842.1">
    <property type="nucleotide sequence ID" value="XM_025973057.1"/>
</dbReference>
<comment type="subcellular location">
    <subcellularLocation>
        <location evidence="1">Nucleus</location>
        <location evidence="1">Nucleolus</location>
    </subcellularLocation>
</comment>
<evidence type="ECO:0000256" key="3">
    <source>
        <dbReference type="ARBA" id="ARBA00022552"/>
    </source>
</evidence>
<evidence type="ECO:0000256" key="5">
    <source>
        <dbReference type="ARBA" id="ARBA00023242"/>
    </source>
</evidence>